<evidence type="ECO:0000259" key="1">
    <source>
        <dbReference type="Pfam" id="PF13546"/>
    </source>
</evidence>
<dbReference type="PANTHER" id="PTHR33627">
    <property type="entry name" value="TRANSPOSASE"/>
    <property type="match status" value="1"/>
</dbReference>
<accession>A0ABV6V7J9</accession>
<keyword evidence="3" id="KW-1185">Reference proteome</keyword>
<dbReference type="PANTHER" id="PTHR33627:SF1">
    <property type="entry name" value="TRANSPOSASE"/>
    <property type="match status" value="1"/>
</dbReference>
<evidence type="ECO:0000313" key="2">
    <source>
        <dbReference type="EMBL" id="MFC1409699.1"/>
    </source>
</evidence>
<name>A0ABV6V7J9_9ACTN</name>
<dbReference type="Proteomes" id="UP001592582">
    <property type="component" value="Unassembled WGS sequence"/>
</dbReference>
<dbReference type="RefSeq" id="WP_380505957.1">
    <property type="nucleotide sequence ID" value="NZ_JBHEZX010000004.1"/>
</dbReference>
<feature type="domain" description="Transposase IS701-like DDE" evidence="1">
    <location>
        <begin position="23"/>
        <end position="266"/>
    </location>
</feature>
<dbReference type="EMBL" id="JBHEZX010000004">
    <property type="protein sequence ID" value="MFC1409699.1"/>
    <property type="molecule type" value="Genomic_DNA"/>
</dbReference>
<protein>
    <submittedName>
        <fullName evidence="2">IS701 family transposase</fullName>
    </submittedName>
</protein>
<reference evidence="2 3" key="1">
    <citation type="submission" date="2024-09" db="EMBL/GenBank/DDBJ databases">
        <authorList>
            <person name="Lee S.D."/>
        </authorList>
    </citation>
    <scope>NUCLEOTIDE SEQUENCE [LARGE SCALE GENOMIC DNA]</scope>
    <source>
        <strain evidence="2 3">N1-1</strain>
    </source>
</reference>
<evidence type="ECO:0000313" key="3">
    <source>
        <dbReference type="Proteomes" id="UP001592582"/>
    </source>
</evidence>
<comment type="caution">
    <text evidence="2">The sequence shown here is derived from an EMBL/GenBank/DDBJ whole genome shotgun (WGS) entry which is preliminary data.</text>
</comment>
<sequence length="388" mass="42538">MTTTFASLETTVPQQAAVLCDRVFPSLSRRDQRGKAEQYLHGLLSAPGRKSMRNIAGHLGSTAAEQSLHHFISASTWDYAQVRAALADYVEEEVRPQAWVLRPMVIPKAGQHSVGVERRFVPEFGQAVNCQQAYGVWAASDAVSCPIDWRLHLPDRWMADPELRRRAKIPADARWLSPVECAIDAAAATASRDAARPHPVVLDLADAELGVGTRLLDESGLTFTAGIGATTRLIAADLAVPRHGTEFTAAHLLQLARTRWRPVEWQDPSGGGSRTSMVAAVRVRLAGRPGTPLLLLGEWTDLRAGSQRFWLSNWHEATWGQLLRTAKLAQRVELDFAEVSGRVGLMDFEGRCYEGWHRHATLASVAHAVAVLAARRSGAGYDRRGRAA</sequence>
<dbReference type="Pfam" id="PF13546">
    <property type="entry name" value="DDE_5"/>
    <property type="match status" value="1"/>
</dbReference>
<dbReference type="InterPro" id="IPR039365">
    <property type="entry name" value="IS701-like"/>
</dbReference>
<dbReference type="InterPro" id="IPR038721">
    <property type="entry name" value="IS701-like_DDE_dom"/>
</dbReference>
<proteinExistence type="predicted"/>
<gene>
    <name evidence="2" type="ORF">ACEZDG_10440</name>
</gene>
<organism evidence="2 3">
    <name type="scientific">Streptacidiphilus alkalitolerans</name>
    <dbReference type="NCBI Taxonomy" id="3342712"/>
    <lineage>
        <taxon>Bacteria</taxon>
        <taxon>Bacillati</taxon>
        <taxon>Actinomycetota</taxon>
        <taxon>Actinomycetes</taxon>
        <taxon>Kitasatosporales</taxon>
        <taxon>Streptomycetaceae</taxon>
        <taxon>Streptacidiphilus</taxon>
    </lineage>
</organism>